<evidence type="ECO:0000256" key="2">
    <source>
        <dbReference type="ARBA" id="ARBA00007441"/>
    </source>
</evidence>
<dbReference type="OrthoDB" id="691673at2759"/>
<keyword evidence="5" id="KW-0663">Pyridoxal phosphate</keyword>
<dbReference type="GO" id="GO:1901605">
    <property type="term" value="P:alpha-amino acid metabolic process"/>
    <property type="evidence" value="ECO:0007669"/>
    <property type="project" value="TreeGrafter"/>
</dbReference>
<dbReference type="InterPro" id="IPR015424">
    <property type="entry name" value="PyrdxlP-dep_Trfase"/>
</dbReference>
<keyword evidence="4" id="KW-0808">Transferase</keyword>
<dbReference type="InterPro" id="IPR050859">
    <property type="entry name" value="Class-I_PLP-dep_aminotransf"/>
</dbReference>
<evidence type="ECO:0000313" key="7">
    <source>
        <dbReference type="EMBL" id="CAG8956017.1"/>
    </source>
</evidence>
<name>A0A9N9PVX1_9HELO</name>
<comment type="caution">
    <text evidence="7">The sequence shown here is derived from an EMBL/GenBank/DDBJ whole genome shotgun (WGS) entry which is preliminary data.</text>
</comment>
<dbReference type="InterPro" id="IPR004839">
    <property type="entry name" value="Aminotransferase_I/II_large"/>
</dbReference>
<dbReference type="InterPro" id="IPR015421">
    <property type="entry name" value="PyrdxlP-dep_Trfase_major"/>
</dbReference>
<dbReference type="GO" id="GO:0030170">
    <property type="term" value="F:pyridoxal phosphate binding"/>
    <property type="evidence" value="ECO:0007669"/>
    <property type="project" value="InterPro"/>
</dbReference>
<evidence type="ECO:0000313" key="8">
    <source>
        <dbReference type="Proteomes" id="UP000696280"/>
    </source>
</evidence>
<sequence length="656" mass="73726">MADFDYVSRAEATTEDQCQSGKAPLDLSHHFSRVVKKRQTSSIKDFYKYFQIPGIGNLAGGKLIPTQRHDVEPDVGYMLHHTQDYFRDNSNGLAGLPNASFFPYDTLEAQIAHPERFKTSPNEPNGLSKLAQQFAATSLSKNHDATAAAHLTVPHASAIGDPLQKIDLTTALQYGQAQGYPPLYSFIRQFTRENLHPNVPYTGGVEIILSNGNTDGLSKTIDALSNVWDEERDWIREREGILVEEFAYMNAIQNATPRGLNIVPVKLDLEGMKPYGNGGLEDVLENWDEAKGKRPHLMYTVTIGQNPTSGTLSIQRRKELYAICSKYDVMIIEDDPYWYLQFPSAVGKEAEARGTKIPAAQEPHKFEKSTGYEYLDSLVPSYLNFDYDGRVIRLDTFSKTVAPGCRLGWITAQPAIIERILRITETSTQQPSGFVQSMVAELLMGPQPAAEAFSKKSKADQLAFTGWKTDGWVRWLEGLRGAYERRMNRMSTILEAGRYQLKQGTFYQMKDGSPIKAEESDWAVISKTKMYTFDWPRAGMFIWIHMHFETHPLWGTVSGPKLAQSVWIYLTQKQYLVLAAPGAMFSPTPEILAEKGWQYFRLCFAAVDEDDIERCSNGFADGVKAFWGIKDVKDLPSMGDENVGEEVMDLGMGWAC</sequence>
<dbReference type="PANTHER" id="PTHR42790">
    <property type="entry name" value="AMINOTRANSFERASE"/>
    <property type="match status" value="1"/>
</dbReference>
<keyword evidence="8" id="KW-1185">Reference proteome</keyword>
<accession>A0A9N9PVX1</accession>
<evidence type="ECO:0000256" key="4">
    <source>
        <dbReference type="ARBA" id="ARBA00022679"/>
    </source>
</evidence>
<evidence type="ECO:0000256" key="5">
    <source>
        <dbReference type="ARBA" id="ARBA00022898"/>
    </source>
</evidence>
<evidence type="ECO:0000256" key="1">
    <source>
        <dbReference type="ARBA" id="ARBA00001933"/>
    </source>
</evidence>
<evidence type="ECO:0000256" key="3">
    <source>
        <dbReference type="ARBA" id="ARBA00022576"/>
    </source>
</evidence>
<protein>
    <recommendedName>
        <fullName evidence="6">Aminotransferase class I/classII large domain-containing protein</fullName>
    </recommendedName>
</protein>
<gene>
    <name evidence="7" type="ORF">HYFRA_00008873</name>
</gene>
<organism evidence="7 8">
    <name type="scientific">Hymenoscyphus fraxineus</name>
    <dbReference type="NCBI Taxonomy" id="746836"/>
    <lineage>
        <taxon>Eukaryota</taxon>
        <taxon>Fungi</taxon>
        <taxon>Dikarya</taxon>
        <taxon>Ascomycota</taxon>
        <taxon>Pezizomycotina</taxon>
        <taxon>Leotiomycetes</taxon>
        <taxon>Helotiales</taxon>
        <taxon>Helotiaceae</taxon>
        <taxon>Hymenoscyphus</taxon>
    </lineage>
</organism>
<comment type="cofactor">
    <cofactor evidence="1">
        <name>pyridoxal 5'-phosphate</name>
        <dbReference type="ChEBI" id="CHEBI:597326"/>
    </cofactor>
</comment>
<dbReference type="EMBL" id="CAJVRL010000067">
    <property type="protein sequence ID" value="CAG8956017.1"/>
    <property type="molecule type" value="Genomic_DNA"/>
</dbReference>
<dbReference type="Gene3D" id="3.40.640.10">
    <property type="entry name" value="Type I PLP-dependent aspartate aminotransferase-like (Major domain)"/>
    <property type="match status" value="2"/>
</dbReference>
<dbReference type="Proteomes" id="UP000696280">
    <property type="component" value="Unassembled WGS sequence"/>
</dbReference>
<evidence type="ECO:0000259" key="6">
    <source>
        <dbReference type="Pfam" id="PF00155"/>
    </source>
</evidence>
<dbReference type="AlphaFoldDB" id="A0A9N9PVX1"/>
<proteinExistence type="inferred from homology"/>
<keyword evidence="3" id="KW-0032">Aminotransferase</keyword>
<dbReference type="CDD" id="cd00609">
    <property type="entry name" value="AAT_like"/>
    <property type="match status" value="1"/>
</dbReference>
<dbReference type="PANTHER" id="PTHR42790:SF1">
    <property type="entry name" value="AROMATIC AMINO ACID AMINOTRANSFERASE, HYPOTHETICAL (EUROFUNG)"/>
    <property type="match status" value="1"/>
</dbReference>
<feature type="domain" description="Aminotransferase class I/classII large" evidence="6">
    <location>
        <begin position="165"/>
        <end position="613"/>
    </location>
</feature>
<comment type="similarity">
    <text evidence="2">Belongs to the class-I pyridoxal-phosphate-dependent aminotransferase family.</text>
</comment>
<dbReference type="Pfam" id="PF00155">
    <property type="entry name" value="Aminotran_1_2"/>
    <property type="match status" value="1"/>
</dbReference>
<reference evidence="7" key="1">
    <citation type="submission" date="2021-07" db="EMBL/GenBank/DDBJ databases">
        <authorList>
            <person name="Durling M."/>
        </authorList>
    </citation>
    <scope>NUCLEOTIDE SEQUENCE</scope>
</reference>
<dbReference type="SUPFAM" id="SSF53383">
    <property type="entry name" value="PLP-dependent transferases"/>
    <property type="match status" value="1"/>
</dbReference>
<dbReference type="GO" id="GO:0008483">
    <property type="term" value="F:transaminase activity"/>
    <property type="evidence" value="ECO:0007669"/>
    <property type="project" value="UniProtKB-KW"/>
</dbReference>